<dbReference type="Proteomes" id="UP000501602">
    <property type="component" value="Chromosome"/>
</dbReference>
<feature type="transmembrane region" description="Helical" evidence="1">
    <location>
        <begin position="59"/>
        <end position="77"/>
    </location>
</feature>
<organism evidence="2 3">
    <name type="scientific">Ferrimonas lipolytica</name>
    <dbReference type="NCBI Taxonomy" id="2724191"/>
    <lineage>
        <taxon>Bacteria</taxon>
        <taxon>Pseudomonadati</taxon>
        <taxon>Pseudomonadota</taxon>
        <taxon>Gammaproteobacteria</taxon>
        <taxon>Alteromonadales</taxon>
        <taxon>Ferrimonadaceae</taxon>
        <taxon>Ferrimonas</taxon>
    </lineage>
</organism>
<reference evidence="2 3" key="1">
    <citation type="submission" date="2020-04" db="EMBL/GenBank/DDBJ databases">
        <title>Ferrimonas sp. S7 isolated from sea water.</title>
        <authorList>
            <person name="Bae S.S."/>
            <person name="Baek K."/>
        </authorList>
    </citation>
    <scope>NUCLEOTIDE SEQUENCE [LARGE SCALE GENOMIC DNA]</scope>
    <source>
        <strain evidence="2 3">S7</strain>
    </source>
</reference>
<keyword evidence="1" id="KW-0812">Transmembrane</keyword>
<accession>A0A6H1UDW9</accession>
<dbReference type="AlphaFoldDB" id="A0A6H1UDW9"/>
<keyword evidence="1" id="KW-1133">Transmembrane helix</keyword>
<sequence>MLMQLALFLAASLVIGLTPVYVGARVLRTGNPSFIGAVIGIVAVLALQDMAFKLIDDTQFAWLASIFAGAFAVSLVLDCPYWKAVIVCVFIILIQLAATSILLEDTPAPERLNYLVTETQKELWPDYN</sequence>
<keyword evidence="1" id="KW-0472">Membrane</keyword>
<keyword evidence="3" id="KW-1185">Reference proteome</keyword>
<feature type="transmembrane region" description="Helical" evidence="1">
    <location>
        <begin position="83"/>
        <end position="103"/>
    </location>
</feature>
<evidence type="ECO:0000313" key="2">
    <source>
        <dbReference type="EMBL" id="QIZ75992.1"/>
    </source>
</evidence>
<proteinExistence type="predicted"/>
<dbReference type="KEGG" id="fes:HER31_03290"/>
<protein>
    <submittedName>
        <fullName evidence="2">Uncharacterized protein</fullName>
    </submittedName>
</protein>
<gene>
    <name evidence="2" type="ORF">HER31_03290</name>
</gene>
<dbReference type="RefSeq" id="WP_168659253.1">
    <property type="nucleotide sequence ID" value="NZ_CP051180.1"/>
</dbReference>
<name>A0A6H1UDW9_9GAMM</name>
<evidence type="ECO:0000256" key="1">
    <source>
        <dbReference type="SAM" id="Phobius"/>
    </source>
</evidence>
<evidence type="ECO:0000313" key="3">
    <source>
        <dbReference type="Proteomes" id="UP000501602"/>
    </source>
</evidence>
<dbReference type="EMBL" id="CP051180">
    <property type="protein sequence ID" value="QIZ75992.1"/>
    <property type="molecule type" value="Genomic_DNA"/>
</dbReference>
<feature type="transmembrane region" description="Helical" evidence="1">
    <location>
        <begin position="34"/>
        <end position="52"/>
    </location>
</feature>